<comment type="caution">
    <text evidence="2">The sequence shown here is derived from an EMBL/GenBank/DDBJ whole genome shotgun (WGS) entry which is preliminary data.</text>
</comment>
<accession>A0A973A9T6</accession>
<keyword evidence="1" id="KW-0812">Transmembrane</keyword>
<evidence type="ECO:0000256" key="1">
    <source>
        <dbReference type="SAM" id="Phobius"/>
    </source>
</evidence>
<dbReference type="EMBL" id="JABMOJ010000536">
    <property type="protein sequence ID" value="NQV66540.1"/>
    <property type="molecule type" value="Genomic_DNA"/>
</dbReference>
<organism evidence="2 3">
    <name type="scientific">SAR86 cluster bacterium</name>
    <dbReference type="NCBI Taxonomy" id="2030880"/>
    <lineage>
        <taxon>Bacteria</taxon>
        <taxon>Pseudomonadati</taxon>
        <taxon>Pseudomonadota</taxon>
        <taxon>Gammaproteobacteria</taxon>
        <taxon>SAR86 cluster</taxon>
    </lineage>
</organism>
<feature type="transmembrane region" description="Helical" evidence="1">
    <location>
        <begin position="77"/>
        <end position="95"/>
    </location>
</feature>
<keyword evidence="1" id="KW-1133">Transmembrane helix</keyword>
<dbReference type="AlphaFoldDB" id="A0A973A9T6"/>
<protein>
    <recommendedName>
        <fullName evidence="4">Major facilitator superfamily (MFS) profile domain-containing protein</fullName>
    </recommendedName>
</protein>
<sequence length="102" mass="11218">MDHRNLGWRMVAVAFFVDFVAVGFFFYSFGVFFKAIAAEFGDSRLGISLGFTATSIVGAIVAPLLGKALDIYPLKRVIGVGCLSMTIGFFLLSQVQTQMQFY</sequence>
<dbReference type="InterPro" id="IPR036259">
    <property type="entry name" value="MFS_trans_sf"/>
</dbReference>
<feature type="transmembrane region" description="Helical" evidence="1">
    <location>
        <begin position="45"/>
        <end position="65"/>
    </location>
</feature>
<feature type="transmembrane region" description="Helical" evidence="1">
    <location>
        <begin position="12"/>
        <end position="33"/>
    </location>
</feature>
<reference evidence="2" key="1">
    <citation type="submission" date="2020-05" db="EMBL/GenBank/DDBJ databases">
        <title>Sulfur intermediates as new biogeochemical hubs in an aquatic model microbial ecosystem.</title>
        <authorList>
            <person name="Vigneron A."/>
        </authorList>
    </citation>
    <scope>NUCLEOTIDE SEQUENCE</scope>
    <source>
        <strain evidence="2">Bin.250</strain>
    </source>
</reference>
<dbReference type="SUPFAM" id="SSF103473">
    <property type="entry name" value="MFS general substrate transporter"/>
    <property type="match status" value="1"/>
</dbReference>
<evidence type="ECO:0000313" key="3">
    <source>
        <dbReference type="Proteomes" id="UP000754644"/>
    </source>
</evidence>
<dbReference type="Gene3D" id="1.20.1250.20">
    <property type="entry name" value="MFS general substrate transporter like domains"/>
    <property type="match status" value="1"/>
</dbReference>
<gene>
    <name evidence="2" type="ORF">HQ497_14360</name>
</gene>
<name>A0A973A9T6_9GAMM</name>
<keyword evidence="1" id="KW-0472">Membrane</keyword>
<evidence type="ECO:0008006" key="4">
    <source>
        <dbReference type="Google" id="ProtNLM"/>
    </source>
</evidence>
<proteinExistence type="predicted"/>
<dbReference type="Proteomes" id="UP000754644">
    <property type="component" value="Unassembled WGS sequence"/>
</dbReference>
<evidence type="ECO:0000313" key="2">
    <source>
        <dbReference type="EMBL" id="NQV66540.1"/>
    </source>
</evidence>
<feature type="non-terminal residue" evidence="2">
    <location>
        <position position="102"/>
    </location>
</feature>